<dbReference type="InterPro" id="IPR011991">
    <property type="entry name" value="ArsR-like_HTH"/>
</dbReference>
<dbReference type="Proteomes" id="UP000192756">
    <property type="component" value="Unassembled WGS sequence"/>
</dbReference>
<accession>A0A1W1Z1C2</accession>
<evidence type="ECO:0000259" key="1">
    <source>
        <dbReference type="PROSITE" id="PS50987"/>
    </source>
</evidence>
<gene>
    <name evidence="2" type="ORF">SAMN04488524_0364</name>
</gene>
<dbReference type="SUPFAM" id="SSF46785">
    <property type="entry name" value="Winged helix' DNA-binding domain"/>
    <property type="match status" value="1"/>
</dbReference>
<dbReference type="Pfam" id="PF01022">
    <property type="entry name" value="HTH_5"/>
    <property type="match status" value="1"/>
</dbReference>
<dbReference type="InterPro" id="IPR036390">
    <property type="entry name" value="WH_DNA-bd_sf"/>
</dbReference>
<dbReference type="SMART" id="SM00418">
    <property type="entry name" value="HTH_ARSR"/>
    <property type="match status" value="1"/>
</dbReference>
<proteinExistence type="predicted"/>
<dbReference type="GO" id="GO:0003700">
    <property type="term" value="F:DNA-binding transcription factor activity"/>
    <property type="evidence" value="ECO:0007669"/>
    <property type="project" value="InterPro"/>
</dbReference>
<evidence type="ECO:0000313" key="3">
    <source>
        <dbReference type="Proteomes" id="UP000192756"/>
    </source>
</evidence>
<dbReference type="PANTHER" id="PTHR38600:SF1">
    <property type="entry name" value="TRANSCRIPTIONAL REGULATORY PROTEIN"/>
    <property type="match status" value="1"/>
</dbReference>
<dbReference type="EMBL" id="FWXT01000001">
    <property type="protein sequence ID" value="SMC42255.1"/>
    <property type="molecule type" value="Genomic_DNA"/>
</dbReference>
<dbReference type="PRINTS" id="PR00778">
    <property type="entry name" value="HTHARSR"/>
</dbReference>
<dbReference type="NCBIfam" id="NF033788">
    <property type="entry name" value="HTH_metalloreg"/>
    <property type="match status" value="1"/>
</dbReference>
<evidence type="ECO:0000313" key="2">
    <source>
        <dbReference type="EMBL" id="SMC42255.1"/>
    </source>
</evidence>
<dbReference type="InterPro" id="IPR036388">
    <property type="entry name" value="WH-like_DNA-bd_sf"/>
</dbReference>
<dbReference type="CDD" id="cd00090">
    <property type="entry name" value="HTH_ARSR"/>
    <property type="match status" value="1"/>
</dbReference>
<dbReference type="Gene3D" id="1.10.10.10">
    <property type="entry name" value="Winged helix-like DNA-binding domain superfamily/Winged helix DNA-binding domain"/>
    <property type="match status" value="1"/>
</dbReference>
<reference evidence="3" key="1">
    <citation type="submission" date="2017-04" db="EMBL/GenBank/DDBJ databases">
        <authorList>
            <person name="Varghese N."/>
            <person name="Submissions S."/>
        </authorList>
    </citation>
    <scope>NUCLEOTIDE SEQUENCE [LARGE SCALE GENOMIC DNA]</scope>
    <source>
        <strain evidence="3">DSM 12126</strain>
    </source>
</reference>
<dbReference type="InterPro" id="IPR001845">
    <property type="entry name" value="HTH_ArsR_DNA-bd_dom"/>
</dbReference>
<dbReference type="STRING" id="151894.SAMN04488524_0364"/>
<keyword evidence="2" id="KW-0238">DNA-binding</keyword>
<dbReference type="PANTHER" id="PTHR38600">
    <property type="entry name" value="TRANSCRIPTIONAL REGULATORY PROTEIN"/>
    <property type="match status" value="1"/>
</dbReference>
<organism evidence="2 3">
    <name type="scientific">Pedobacter africanus</name>
    <dbReference type="NCBI Taxonomy" id="151894"/>
    <lineage>
        <taxon>Bacteria</taxon>
        <taxon>Pseudomonadati</taxon>
        <taxon>Bacteroidota</taxon>
        <taxon>Sphingobacteriia</taxon>
        <taxon>Sphingobacteriales</taxon>
        <taxon>Sphingobacteriaceae</taxon>
        <taxon>Pedobacter</taxon>
    </lineage>
</organism>
<dbReference type="GO" id="GO:0003677">
    <property type="term" value="F:DNA binding"/>
    <property type="evidence" value="ECO:0007669"/>
    <property type="project" value="UniProtKB-KW"/>
</dbReference>
<sequence>MVSFIFVTKWYHIMEMRRDVFQAIADPTRREIIGLLSERSLNLNAVAGHFQVSRPAISKHIRILTECGLIMVSQKGRERFCSADMRKLKEVDLWLSHYRKFWNRKLDALGEFLERDNAEDSVLKNKNQPKK</sequence>
<dbReference type="AlphaFoldDB" id="A0A1W1Z1C2"/>
<feature type="domain" description="HTH arsR-type" evidence="1">
    <location>
        <begin position="7"/>
        <end position="103"/>
    </location>
</feature>
<dbReference type="PROSITE" id="PS50987">
    <property type="entry name" value="HTH_ARSR_2"/>
    <property type="match status" value="1"/>
</dbReference>
<name>A0A1W1Z1C2_9SPHI</name>
<protein>
    <submittedName>
        <fullName evidence="2">DNA-binding transcriptional regulator, ArsR family</fullName>
    </submittedName>
</protein>
<keyword evidence="3" id="KW-1185">Reference proteome</keyword>